<evidence type="ECO:0000256" key="1">
    <source>
        <dbReference type="SAM" id="Coils"/>
    </source>
</evidence>
<dbReference type="PROSITE" id="PS50206">
    <property type="entry name" value="RHODANESE_3"/>
    <property type="match status" value="1"/>
</dbReference>
<evidence type="ECO:0000259" key="2">
    <source>
        <dbReference type="PROSITE" id="PS50206"/>
    </source>
</evidence>
<dbReference type="GO" id="GO:0005737">
    <property type="term" value="C:cytoplasm"/>
    <property type="evidence" value="ECO:0007669"/>
    <property type="project" value="TreeGrafter"/>
</dbReference>
<evidence type="ECO:0000313" key="3">
    <source>
        <dbReference type="EMBL" id="OWM82446.1"/>
    </source>
</evidence>
<dbReference type="Gene3D" id="2.40.70.10">
    <property type="entry name" value="Acid Proteases"/>
    <property type="match status" value="1"/>
</dbReference>
<name>A0A218XCL5_PUNGR</name>
<protein>
    <recommendedName>
        <fullName evidence="2">Rhodanese domain-containing protein</fullName>
    </recommendedName>
</protein>
<dbReference type="Pfam" id="PF14541">
    <property type="entry name" value="TAXi_C"/>
    <property type="match status" value="1"/>
</dbReference>
<dbReference type="PANTHER" id="PTHR10828">
    <property type="entry name" value="M-PHASE INDUCER PHOSPHATASE DUAL SPECIFICITY PHOSPHATASE CDC25"/>
    <property type="match status" value="1"/>
</dbReference>
<dbReference type="EMBL" id="MTKT01002011">
    <property type="protein sequence ID" value="OWM82446.1"/>
    <property type="molecule type" value="Genomic_DNA"/>
</dbReference>
<reference evidence="4" key="1">
    <citation type="journal article" date="2017" name="Plant J.">
        <title>The pomegranate (Punica granatum L.) genome and the genomics of punicalagin biosynthesis.</title>
        <authorList>
            <person name="Qin G."/>
            <person name="Xu C."/>
            <person name="Ming R."/>
            <person name="Tang H."/>
            <person name="Guyot R."/>
            <person name="Kramer E.M."/>
            <person name="Hu Y."/>
            <person name="Yi X."/>
            <person name="Qi Y."/>
            <person name="Xu X."/>
            <person name="Gao Z."/>
            <person name="Pan H."/>
            <person name="Jian J."/>
            <person name="Tian Y."/>
            <person name="Yue Z."/>
            <person name="Xu Y."/>
        </authorList>
    </citation>
    <scope>NUCLEOTIDE SEQUENCE [LARGE SCALE GENOMIC DNA]</scope>
    <source>
        <strain evidence="4">cv. Dabenzi</strain>
    </source>
</reference>
<feature type="domain" description="Rhodanese" evidence="2">
    <location>
        <begin position="19"/>
        <end position="72"/>
    </location>
</feature>
<proteinExistence type="predicted"/>
<dbReference type="GO" id="GO:0005634">
    <property type="term" value="C:nucleus"/>
    <property type="evidence" value="ECO:0007669"/>
    <property type="project" value="TreeGrafter"/>
</dbReference>
<dbReference type="InterPro" id="IPR021109">
    <property type="entry name" value="Peptidase_aspartic_dom_sf"/>
</dbReference>
<dbReference type="InterPro" id="IPR032799">
    <property type="entry name" value="TAXi_C"/>
</dbReference>
<dbReference type="PANTHER" id="PTHR10828:SF38">
    <property type="entry name" value="ARSENICAL-RESISTANCE PROTEIN 2-RELATED"/>
    <property type="match status" value="1"/>
</dbReference>
<keyword evidence="1" id="KW-0175">Coiled coil</keyword>
<feature type="coiled-coil region" evidence="1">
    <location>
        <begin position="190"/>
        <end position="217"/>
    </location>
</feature>
<comment type="caution">
    <text evidence="3">The sequence shown here is derived from an EMBL/GenBank/DDBJ whole genome shotgun (WGS) entry which is preliminary data.</text>
</comment>
<dbReference type="AlphaFoldDB" id="A0A218XCL5"/>
<dbReference type="Pfam" id="PF00581">
    <property type="entry name" value="Rhodanese"/>
    <property type="match status" value="1"/>
</dbReference>
<sequence length="232" mass="26136">MARNGVSFITGAQLLSLRRHPNIAVIDVRDEERSYDGHIPGSLHFASDSYSDKISDLSQTVKGKDTLVFHCALTQTHMYFIWKSRNEKVHSNVMPHAEKILMSIKSTVRNRLPHYNIQLQSIAVNGPMLPIDCKVFDLSQREIIIDSGTTYALLAADALHPLMDACPQCNQRCTLKDVRKLFAPRVVPVDVESQKRIRQLEATCAALEKKVRNALALAHLTVMFILDIFDLS</sequence>
<evidence type="ECO:0000313" key="4">
    <source>
        <dbReference type="Proteomes" id="UP000197138"/>
    </source>
</evidence>
<dbReference type="Proteomes" id="UP000197138">
    <property type="component" value="Unassembled WGS sequence"/>
</dbReference>
<dbReference type="SUPFAM" id="SSF52821">
    <property type="entry name" value="Rhodanese/Cell cycle control phosphatase"/>
    <property type="match status" value="1"/>
</dbReference>
<dbReference type="Gene3D" id="3.40.250.10">
    <property type="entry name" value="Rhodanese-like domain"/>
    <property type="match status" value="1"/>
</dbReference>
<dbReference type="InterPro" id="IPR036873">
    <property type="entry name" value="Rhodanese-like_dom_sf"/>
</dbReference>
<accession>A0A218XCL5</accession>
<gene>
    <name evidence="3" type="ORF">CDL15_Pgr002020</name>
</gene>
<dbReference type="InterPro" id="IPR001763">
    <property type="entry name" value="Rhodanese-like_dom"/>
</dbReference>
<dbReference type="GO" id="GO:0004725">
    <property type="term" value="F:protein tyrosine phosphatase activity"/>
    <property type="evidence" value="ECO:0007669"/>
    <property type="project" value="TreeGrafter"/>
</dbReference>
<dbReference type="SUPFAM" id="SSF50630">
    <property type="entry name" value="Acid proteases"/>
    <property type="match status" value="1"/>
</dbReference>
<organism evidence="3 4">
    <name type="scientific">Punica granatum</name>
    <name type="common">Pomegranate</name>
    <dbReference type="NCBI Taxonomy" id="22663"/>
    <lineage>
        <taxon>Eukaryota</taxon>
        <taxon>Viridiplantae</taxon>
        <taxon>Streptophyta</taxon>
        <taxon>Embryophyta</taxon>
        <taxon>Tracheophyta</taxon>
        <taxon>Spermatophyta</taxon>
        <taxon>Magnoliopsida</taxon>
        <taxon>eudicotyledons</taxon>
        <taxon>Gunneridae</taxon>
        <taxon>Pentapetalae</taxon>
        <taxon>rosids</taxon>
        <taxon>malvids</taxon>
        <taxon>Myrtales</taxon>
        <taxon>Lythraceae</taxon>
        <taxon>Punica</taxon>
    </lineage>
</organism>